<keyword evidence="1" id="KW-0812">Transmembrane</keyword>
<feature type="transmembrane region" description="Helical" evidence="1">
    <location>
        <begin position="113"/>
        <end position="140"/>
    </location>
</feature>
<protein>
    <submittedName>
        <fullName evidence="2">ABC transporter</fullName>
    </submittedName>
</protein>
<dbReference type="EMBL" id="JAKZEU010000001">
    <property type="protein sequence ID" value="MCQ0969246.1"/>
    <property type="molecule type" value="Genomic_DNA"/>
</dbReference>
<feature type="transmembrane region" description="Helical" evidence="1">
    <location>
        <begin position="239"/>
        <end position="257"/>
    </location>
</feature>
<evidence type="ECO:0000256" key="1">
    <source>
        <dbReference type="SAM" id="Phobius"/>
    </source>
</evidence>
<reference evidence="2 3" key="1">
    <citation type="submission" date="2022-03" db="EMBL/GenBank/DDBJ databases">
        <authorList>
            <person name="He Y."/>
        </authorList>
    </citation>
    <scope>NUCLEOTIDE SEQUENCE [LARGE SCALE GENOMIC DNA]</scope>
    <source>
        <strain evidence="2 3">TK19116</strain>
        <plasmid evidence="2">unnamed1</plasmid>
    </source>
</reference>
<evidence type="ECO:0000313" key="2">
    <source>
        <dbReference type="EMBL" id="MCQ0969246.1"/>
    </source>
</evidence>
<name>A0ABT1MNV4_9RHOB</name>
<keyword evidence="1" id="KW-0472">Membrane</keyword>
<proteinExistence type="predicted"/>
<feature type="transmembrane region" description="Helical" evidence="1">
    <location>
        <begin position="152"/>
        <end position="173"/>
    </location>
</feature>
<feature type="transmembrane region" description="Helical" evidence="1">
    <location>
        <begin position="37"/>
        <end position="60"/>
    </location>
</feature>
<geneLocation type="plasmid" evidence="2">
    <name>unnamed1</name>
</geneLocation>
<gene>
    <name evidence="2" type="ORF">MLD63_02185</name>
</gene>
<keyword evidence="2" id="KW-0614">Plasmid</keyword>
<evidence type="ECO:0000313" key="3">
    <source>
        <dbReference type="Proteomes" id="UP001203945"/>
    </source>
</evidence>
<comment type="caution">
    <text evidence="2">The sequence shown here is derived from an EMBL/GenBank/DDBJ whole genome shotgun (WGS) entry which is preliminary data.</text>
</comment>
<dbReference type="Proteomes" id="UP001203945">
    <property type="component" value="Unassembled WGS sequence"/>
</dbReference>
<organism evidence="2 3">
    <name type="scientific">Paracoccus albicereus</name>
    <dbReference type="NCBI Taxonomy" id="2922394"/>
    <lineage>
        <taxon>Bacteria</taxon>
        <taxon>Pseudomonadati</taxon>
        <taxon>Pseudomonadota</taxon>
        <taxon>Alphaproteobacteria</taxon>
        <taxon>Rhodobacterales</taxon>
        <taxon>Paracoccaceae</taxon>
        <taxon>Paracoccus</taxon>
    </lineage>
</organism>
<keyword evidence="1" id="KW-1133">Transmembrane helix</keyword>
<sequence>MFVPRKNQNLAQAALTTLALSYHQTVYNLRQNDRNAILGLLMVIAQNLLMLLGFLLMFYLIRVRTSPVRGDFIIYLFSGIIMFMTHIKAVGAVSGSGALTSGMNNHAPLNSVILMAGAALAALYHQIIACFALLILYHVVFQPVHLENWRACLAMLILAWTSGCAVGLVFLAIKPWWPRGTKLLTLVYQRLNMVASGKMFVANLMPTALMPYFAWNPLFHLIDQTRGFAFINYSPHRTWVLYPVYFTLAVLMVGLMLEFTTRRKVSLSWSAGQ</sequence>
<feature type="transmembrane region" description="Helical" evidence="1">
    <location>
        <begin position="72"/>
        <end position="93"/>
    </location>
</feature>
<dbReference type="RefSeq" id="WP_255328199.1">
    <property type="nucleotide sequence ID" value="NZ_JAKZEU010000001.1"/>
</dbReference>
<accession>A0ABT1MNV4</accession>
<keyword evidence="3" id="KW-1185">Reference proteome</keyword>